<keyword evidence="2" id="KW-1133">Transmembrane helix</keyword>
<feature type="region of interest" description="Disordered" evidence="1">
    <location>
        <begin position="485"/>
        <end position="522"/>
    </location>
</feature>
<dbReference type="EMBL" id="JAQQPM010000006">
    <property type="protein sequence ID" value="KAK2072195.1"/>
    <property type="molecule type" value="Genomic_DNA"/>
</dbReference>
<dbReference type="AlphaFoldDB" id="A0AAD9MEN4"/>
<accession>A0AAD9MEN4</accession>
<keyword evidence="2" id="KW-0812">Transmembrane</keyword>
<feature type="region of interest" description="Disordered" evidence="1">
    <location>
        <begin position="342"/>
        <end position="419"/>
    </location>
</feature>
<evidence type="ECO:0000256" key="1">
    <source>
        <dbReference type="SAM" id="MobiDB-lite"/>
    </source>
</evidence>
<feature type="compositionally biased region" description="Basic and acidic residues" evidence="1">
    <location>
        <begin position="352"/>
        <end position="375"/>
    </location>
</feature>
<feature type="compositionally biased region" description="Low complexity" evidence="1">
    <location>
        <begin position="252"/>
        <end position="264"/>
    </location>
</feature>
<feature type="transmembrane region" description="Helical" evidence="2">
    <location>
        <begin position="58"/>
        <end position="83"/>
    </location>
</feature>
<comment type="caution">
    <text evidence="3">The sequence shown here is derived from an EMBL/GenBank/DDBJ whole genome shotgun (WGS) entry which is preliminary data.</text>
</comment>
<proteinExistence type="predicted"/>
<feature type="transmembrane region" description="Helical" evidence="2">
    <location>
        <begin position="23"/>
        <end position="46"/>
    </location>
</feature>
<reference evidence="3" key="1">
    <citation type="journal article" date="2023" name="Mol. Plant Microbe Interact.">
        <title>Elucidating the Obligate Nature and Biological Capacity of an Invasive Fungal Corn Pathogen.</title>
        <authorList>
            <person name="MacCready J.S."/>
            <person name="Roggenkamp E.M."/>
            <person name="Gdanetz K."/>
            <person name="Chilvers M.I."/>
        </authorList>
    </citation>
    <scope>NUCLEOTIDE SEQUENCE</scope>
    <source>
        <strain evidence="3">PM02</strain>
    </source>
</reference>
<sequence>MAEEDQRTRDATESMLLHHIRRVTFRLVPFASFILTVVAVTGALLYSITFRMAIPPSGVILVCIFLGIFGFVFSVGWLILYFLKWHNVFVPGKARGDHVEEAATWAKRARGARTSGHGSPGHWPRRDASTGIQEVMGTPRMPATQTPPPPPPRRKQQQQQQQQQQEETEEDKPFQTQTSSQPPRTPLSIPRPASELGCSPTRMRNPMSPDAPPAPESGSLQTHQVNGDAHAGFPGGRPSGDRPSLPSQEGRAPVADPAYPPAAASLYDGSRYGKFDEDDETKVPQPSASLAPNAVQRGVRGPRDKGSHPHVYHVLVEPIPYGVHLNALSAVVGKNLARLVATDSSEGGQRVSLEDEKSLGRRKRDGDADRGEARDATSPGRLPPTVSQYCDEKGLPIPRPRRRTQKSAAQSATESRHARTRACVPDYGFPGLLDGNSYGRPVFRTRDPETIAAPTPRWPGKPGLLEREDVGLGLELDRNLGREARCMPGSTPHDRSPMQPGLAPAPLTLGHEVSGSGEAGFC</sequence>
<evidence type="ECO:0000313" key="4">
    <source>
        <dbReference type="Proteomes" id="UP001217918"/>
    </source>
</evidence>
<keyword evidence="2" id="KW-0472">Membrane</keyword>
<keyword evidence="4" id="KW-1185">Reference proteome</keyword>
<evidence type="ECO:0000313" key="3">
    <source>
        <dbReference type="EMBL" id="KAK2072195.1"/>
    </source>
</evidence>
<evidence type="ECO:0000256" key="2">
    <source>
        <dbReference type="SAM" id="Phobius"/>
    </source>
</evidence>
<organism evidence="3 4">
    <name type="scientific">Phyllachora maydis</name>
    <dbReference type="NCBI Taxonomy" id="1825666"/>
    <lineage>
        <taxon>Eukaryota</taxon>
        <taxon>Fungi</taxon>
        <taxon>Dikarya</taxon>
        <taxon>Ascomycota</taxon>
        <taxon>Pezizomycotina</taxon>
        <taxon>Sordariomycetes</taxon>
        <taxon>Sordariomycetidae</taxon>
        <taxon>Phyllachorales</taxon>
        <taxon>Phyllachoraceae</taxon>
        <taxon>Phyllachora</taxon>
    </lineage>
</organism>
<feature type="region of interest" description="Disordered" evidence="1">
    <location>
        <begin position="107"/>
        <end position="309"/>
    </location>
</feature>
<name>A0AAD9MEN4_9PEZI</name>
<protein>
    <submittedName>
        <fullName evidence="3">Uncharacterized protein</fullName>
    </submittedName>
</protein>
<gene>
    <name evidence="3" type="ORF">P8C59_006566</name>
</gene>
<dbReference type="Proteomes" id="UP001217918">
    <property type="component" value="Unassembled WGS sequence"/>
</dbReference>